<reference evidence="2" key="1">
    <citation type="submission" date="2021-03" db="EMBL/GenBank/DDBJ databases">
        <title>Microbacterium sp. nov., a novel actinobacterium isolated from cow dung.</title>
        <authorList>
            <person name="Zhang L."/>
        </authorList>
    </citation>
    <scope>NUCLEOTIDE SEQUENCE</scope>
    <source>
        <strain evidence="2">NEAU-LLB</strain>
    </source>
</reference>
<dbReference type="Proteomes" id="UP000680132">
    <property type="component" value="Unassembled WGS sequence"/>
</dbReference>
<dbReference type="GO" id="GO:0003824">
    <property type="term" value="F:catalytic activity"/>
    <property type="evidence" value="ECO:0007669"/>
    <property type="project" value="InterPro"/>
</dbReference>
<organism evidence="2 3">
    <name type="scientific">Microbacterium stercoris</name>
    <dbReference type="NCBI Taxonomy" id="2820289"/>
    <lineage>
        <taxon>Bacteria</taxon>
        <taxon>Bacillati</taxon>
        <taxon>Actinomycetota</taxon>
        <taxon>Actinomycetes</taxon>
        <taxon>Micrococcales</taxon>
        <taxon>Microbacteriaceae</taxon>
        <taxon>Microbacterium</taxon>
    </lineage>
</organism>
<dbReference type="InterPro" id="IPR011037">
    <property type="entry name" value="Pyrv_Knase-like_insert_dom_sf"/>
</dbReference>
<name>A0A939QJR1_9MICO</name>
<gene>
    <name evidence="2" type="ORF">J5V96_11785</name>
</gene>
<accession>A0A939QJR1</accession>
<evidence type="ECO:0000313" key="3">
    <source>
        <dbReference type="Proteomes" id="UP000680132"/>
    </source>
</evidence>
<dbReference type="RefSeq" id="WP_208503992.1">
    <property type="nucleotide sequence ID" value="NZ_JAGFOA010000004.1"/>
</dbReference>
<dbReference type="SUPFAM" id="SSF50800">
    <property type="entry name" value="PK beta-barrel domain-like"/>
    <property type="match status" value="1"/>
</dbReference>
<evidence type="ECO:0000259" key="1">
    <source>
        <dbReference type="PROSITE" id="PS51340"/>
    </source>
</evidence>
<comment type="caution">
    <text evidence="2">The sequence shown here is derived from an EMBL/GenBank/DDBJ whole genome shotgun (WGS) entry which is preliminary data.</text>
</comment>
<dbReference type="InterPro" id="IPR005302">
    <property type="entry name" value="MoCF_Sase_C"/>
</dbReference>
<keyword evidence="3" id="KW-1185">Reference proteome</keyword>
<dbReference type="AlphaFoldDB" id="A0A939QJR1"/>
<dbReference type="Pfam" id="PF03473">
    <property type="entry name" value="MOSC"/>
    <property type="match status" value="1"/>
</dbReference>
<dbReference type="GO" id="GO:0030170">
    <property type="term" value="F:pyridoxal phosphate binding"/>
    <property type="evidence" value="ECO:0007669"/>
    <property type="project" value="InterPro"/>
</dbReference>
<sequence>MPFVEQLHRFPMKGFTEERHDALTVRPDGRIEGDRVLAFRFADATEPEVRDGLEYWAKTRGLALVDFPSLARIQLSWDGSVVRMSLDGAVLAEERLDPDGRARLVDAVTEFLLSGPEAKLLRRPGRLPLVLVGDGSTSRFQDRSRGFISLHGSASVAAVDALVDAPIDSRRFRSNVVVGGMDAWAELEWAGRVTIGDVVFDVQKPIGRCLAVHANPDTGQRDARVLQTLTRDVGQAEPTLGVLLLPAAGGGVIRVGDEVRFD</sequence>
<proteinExistence type="predicted"/>
<feature type="domain" description="MOSC" evidence="1">
    <location>
        <begin position="118"/>
        <end position="262"/>
    </location>
</feature>
<dbReference type="EMBL" id="JAGFOA010000004">
    <property type="protein sequence ID" value="MBO3664188.1"/>
    <property type="molecule type" value="Genomic_DNA"/>
</dbReference>
<protein>
    <submittedName>
        <fullName evidence="2">MOSC domain-containing protein</fullName>
    </submittedName>
</protein>
<evidence type="ECO:0000313" key="2">
    <source>
        <dbReference type="EMBL" id="MBO3664188.1"/>
    </source>
</evidence>
<dbReference type="GO" id="GO:0030151">
    <property type="term" value="F:molybdenum ion binding"/>
    <property type="evidence" value="ECO:0007669"/>
    <property type="project" value="InterPro"/>
</dbReference>
<dbReference type="PROSITE" id="PS51340">
    <property type="entry name" value="MOSC"/>
    <property type="match status" value="1"/>
</dbReference>